<evidence type="ECO:0000313" key="1">
    <source>
        <dbReference type="EMBL" id="KAA3481730.1"/>
    </source>
</evidence>
<dbReference type="AlphaFoldDB" id="A0A5B6WJ71"/>
<proteinExistence type="predicted"/>
<accession>A0A5B6WJ71</accession>
<gene>
    <name evidence="1" type="ORF">EPI10_022071</name>
</gene>
<sequence>MENDNPKFINKFDNNGEIIHILSKARGSRGSLLPNKPNSSINIKSFSPNMSCFKKFATMATRGKKNFDLNELDASCSLRKYRRSIDEVPFIDTPLHIAAAAGQVDFEVEMMNLKP</sequence>
<comment type="caution">
    <text evidence="1">The sequence shown here is derived from an EMBL/GenBank/DDBJ whole genome shotgun (WGS) entry which is preliminary data.</text>
</comment>
<keyword evidence="2" id="KW-1185">Reference proteome</keyword>
<dbReference type="Proteomes" id="UP000325315">
    <property type="component" value="Unassembled WGS sequence"/>
</dbReference>
<reference evidence="2" key="1">
    <citation type="journal article" date="2019" name="Plant Biotechnol. J.">
        <title>Genome sequencing of the Australian wild diploid species Gossypium australe highlights disease resistance and delayed gland morphogenesis.</title>
        <authorList>
            <person name="Cai Y."/>
            <person name="Cai X."/>
            <person name="Wang Q."/>
            <person name="Wang P."/>
            <person name="Zhang Y."/>
            <person name="Cai C."/>
            <person name="Xu Y."/>
            <person name="Wang K."/>
            <person name="Zhou Z."/>
            <person name="Wang C."/>
            <person name="Geng S."/>
            <person name="Li B."/>
            <person name="Dong Q."/>
            <person name="Hou Y."/>
            <person name="Wang H."/>
            <person name="Ai P."/>
            <person name="Liu Z."/>
            <person name="Yi F."/>
            <person name="Sun M."/>
            <person name="An G."/>
            <person name="Cheng J."/>
            <person name="Zhang Y."/>
            <person name="Shi Q."/>
            <person name="Xie Y."/>
            <person name="Shi X."/>
            <person name="Chang Y."/>
            <person name="Huang F."/>
            <person name="Chen Y."/>
            <person name="Hong S."/>
            <person name="Mi L."/>
            <person name="Sun Q."/>
            <person name="Zhang L."/>
            <person name="Zhou B."/>
            <person name="Peng R."/>
            <person name="Zhang X."/>
            <person name="Liu F."/>
        </authorList>
    </citation>
    <scope>NUCLEOTIDE SEQUENCE [LARGE SCALE GENOMIC DNA]</scope>
    <source>
        <strain evidence="2">cv. PA1801</strain>
    </source>
</reference>
<protein>
    <submittedName>
        <fullName evidence="1">Ankyrin repeat-containing protein</fullName>
    </submittedName>
</protein>
<evidence type="ECO:0000313" key="2">
    <source>
        <dbReference type="Proteomes" id="UP000325315"/>
    </source>
</evidence>
<name>A0A5B6WJ71_9ROSI</name>
<organism evidence="1 2">
    <name type="scientific">Gossypium australe</name>
    <dbReference type="NCBI Taxonomy" id="47621"/>
    <lineage>
        <taxon>Eukaryota</taxon>
        <taxon>Viridiplantae</taxon>
        <taxon>Streptophyta</taxon>
        <taxon>Embryophyta</taxon>
        <taxon>Tracheophyta</taxon>
        <taxon>Spermatophyta</taxon>
        <taxon>Magnoliopsida</taxon>
        <taxon>eudicotyledons</taxon>
        <taxon>Gunneridae</taxon>
        <taxon>Pentapetalae</taxon>
        <taxon>rosids</taxon>
        <taxon>malvids</taxon>
        <taxon>Malvales</taxon>
        <taxon>Malvaceae</taxon>
        <taxon>Malvoideae</taxon>
        <taxon>Gossypium</taxon>
    </lineage>
</organism>
<dbReference type="EMBL" id="SMMG02000003">
    <property type="protein sequence ID" value="KAA3481730.1"/>
    <property type="molecule type" value="Genomic_DNA"/>
</dbReference>